<accession>A0A9P4IGD1</accession>
<evidence type="ECO:0000256" key="1">
    <source>
        <dbReference type="SAM" id="Coils"/>
    </source>
</evidence>
<feature type="coiled-coil region" evidence="1">
    <location>
        <begin position="516"/>
        <end position="547"/>
    </location>
</feature>
<evidence type="ECO:0000259" key="3">
    <source>
        <dbReference type="Pfam" id="PF06985"/>
    </source>
</evidence>
<dbReference type="PANTHER" id="PTHR24148">
    <property type="entry name" value="ANKYRIN REPEAT DOMAIN-CONTAINING PROTEIN 39 HOMOLOG-RELATED"/>
    <property type="match status" value="1"/>
</dbReference>
<comment type="caution">
    <text evidence="4">The sequence shown here is derived from an EMBL/GenBank/DDBJ whole genome shotgun (WGS) entry which is preliminary data.</text>
</comment>
<dbReference type="EMBL" id="ML978124">
    <property type="protein sequence ID" value="KAF2101090.1"/>
    <property type="molecule type" value="Genomic_DNA"/>
</dbReference>
<feature type="compositionally biased region" description="Basic and acidic residues" evidence="2">
    <location>
        <begin position="303"/>
        <end position="326"/>
    </location>
</feature>
<feature type="compositionally biased region" description="Basic and acidic residues" evidence="2">
    <location>
        <begin position="107"/>
        <end position="119"/>
    </location>
</feature>
<name>A0A9P4IGD1_9PEZI</name>
<feature type="compositionally biased region" description="Basic residues" evidence="2">
    <location>
        <begin position="327"/>
        <end position="336"/>
    </location>
</feature>
<gene>
    <name evidence="4" type="ORF">NA57DRAFT_55153</name>
</gene>
<feature type="region of interest" description="Disordered" evidence="2">
    <location>
        <begin position="294"/>
        <end position="383"/>
    </location>
</feature>
<organism evidence="4 5">
    <name type="scientific">Rhizodiscina lignyota</name>
    <dbReference type="NCBI Taxonomy" id="1504668"/>
    <lineage>
        <taxon>Eukaryota</taxon>
        <taxon>Fungi</taxon>
        <taxon>Dikarya</taxon>
        <taxon>Ascomycota</taxon>
        <taxon>Pezizomycotina</taxon>
        <taxon>Dothideomycetes</taxon>
        <taxon>Pleosporomycetidae</taxon>
        <taxon>Aulographales</taxon>
        <taxon>Rhizodiscinaceae</taxon>
        <taxon>Rhizodiscina</taxon>
    </lineage>
</organism>
<feature type="domain" description="Heterokaryon incompatibility" evidence="3">
    <location>
        <begin position="152"/>
        <end position="261"/>
    </location>
</feature>
<dbReference type="AlphaFoldDB" id="A0A9P4IGD1"/>
<keyword evidence="5" id="KW-1185">Reference proteome</keyword>
<evidence type="ECO:0000256" key="2">
    <source>
        <dbReference type="SAM" id="MobiDB-lite"/>
    </source>
</evidence>
<feature type="region of interest" description="Disordered" evidence="2">
    <location>
        <begin position="99"/>
        <end position="127"/>
    </location>
</feature>
<dbReference type="InterPro" id="IPR010730">
    <property type="entry name" value="HET"/>
</dbReference>
<dbReference type="OrthoDB" id="3945217at2759"/>
<dbReference type="Pfam" id="PF06985">
    <property type="entry name" value="HET"/>
    <property type="match status" value="1"/>
</dbReference>
<evidence type="ECO:0000313" key="5">
    <source>
        <dbReference type="Proteomes" id="UP000799772"/>
    </source>
</evidence>
<evidence type="ECO:0000313" key="4">
    <source>
        <dbReference type="EMBL" id="KAF2101090.1"/>
    </source>
</evidence>
<dbReference type="PANTHER" id="PTHR24148:SF73">
    <property type="entry name" value="HET DOMAIN PROTEIN (AFU_ORTHOLOGUE AFUA_8G01020)"/>
    <property type="match status" value="1"/>
</dbReference>
<sequence length="899" mass="101535">MSGYRFTYSWQNNSPPVNRPLTPPDLTEWAPDPRLQKIGLANKPAAEFDNFYTPQNQSFYSKSPYLPLDPKRREIRLVKVLGRKPWAEYVTANPQRVQNGLNGKFARPQERRLPSKKELSNPSSSLLMASNPSPMTCELVDKVALSRIDGHYCTLSYNAGKPTDTKTMIVDGIVFNAFANLEHAIGCAFESWSSRNPGRELLLWVDQICINQVDQLERGSQVAMMRDIYRRSNETFICLSTPGAEHCLSWVPRVPRRVSSGRPSTQSIGPREEWPAVSALKMCLRRLLVGPDASISPPIAQRRLQDTSHRRDTSRHRDTSNHENAARRRATSKHRYSSSSSVSSPEPSPPPVDKNLRRHNKTQPTKPVATEHSDLLAPKNGVGKTKSAVDEWVAGSPRPQGVAVRVKVAPMRPNTVSAEQETSLSRPETVSLHGNTAISNEVTADRLLTGLEAFTTSQWWGRSWVYQEFIASPRPHFLSGSTSIPWTELAPTLEFICGGLDAFIDPMLSEAITSASQEDKQKNKDAQEEYQRSLREYEEKMNIYQQQSLLELRKWWQARQISSLLTYGTGSFKEAKREWENDVRNGSGEGRILTRGFKPSCSRPKPPVQQPLAVAGKQRAQHLSSLQNRFRALSTSTISSMVEGKVNLRRSSDLKTILQHSRHCKASDPRDRVYAFIGLADKEYAIIPDYSTSNTVVQVLINTARRIIEHEKKLSILKHVCHGREKLGWLLPSWVPDWTSTEVDRRIKDSDLVWSGGQRERSFDASKGLVTRPEFRKDETNESNMDLKTKGVFFDFLDEYYEADEPDGAEDAFPHFQSFLTQSSRRVIAPKSALLDDEVWVLHGASKPVLLRPEGDDTYGFLGEILVCERNGTFSDVMFGKMIELAEQGNAETKDIWIV</sequence>
<keyword evidence="1" id="KW-0175">Coiled coil</keyword>
<reference evidence="4" key="1">
    <citation type="journal article" date="2020" name="Stud. Mycol.">
        <title>101 Dothideomycetes genomes: a test case for predicting lifestyles and emergence of pathogens.</title>
        <authorList>
            <person name="Haridas S."/>
            <person name="Albert R."/>
            <person name="Binder M."/>
            <person name="Bloem J."/>
            <person name="Labutti K."/>
            <person name="Salamov A."/>
            <person name="Andreopoulos B."/>
            <person name="Baker S."/>
            <person name="Barry K."/>
            <person name="Bills G."/>
            <person name="Bluhm B."/>
            <person name="Cannon C."/>
            <person name="Castanera R."/>
            <person name="Culley D."/>
            <person name="Daum C."/>
            <person name="Ezra D."/>
            <person name="Gonzalez J."/>
            <person name="Henrissat B."/>
            <person name="Kuo A."/>
            <person name="Liang C."/>
            <person name="Lipzen A."/>
            <person name="Lutzoni F."/>
            <person name="Magnuson J."/>
            <person name="Mondo S."/>
            <person name="Nolan M."/>
            <person name="Ohm R."/>
            <person name="Pangilinan J."/>
            <person name="Park H.-J."/>
            <person name="Ramirez L."/>
            <person name="Alfaro M."/>
            <person name="Sun H."/>
            <person name="Tritt A."/>
            <person name="Yoshinaga Y."/>
            <person name="Zwiers L.-H."/>
            <person name="Turgeon B."/>
            <person name="Goodwin S."/>
            <person name="Spatafora J."/>
            <person name="Crous P."/>
            <person name="Grigoriev I."/>
        </authorList>
    </citation>
    <scope>NUCLEOTIDE SEQUENCE</scope>
    <source>
        <strain evidence="4">CBS 133067</strain>
    </source>
</reference>
<dbReference type="Proteomes" id="UP000799772">
    <property type="component" value="Unassembled WGS sequence"/>
</dbReference>
<dbReference type="InterPro" id="IPR052895">
    <property type="entry name" value="HetReg/Transcr_Mod"/>
</dbReference>
<proteinExistence type="predicted"/>
<protein>
    <recommendedName>
        <fullName evidence="3">Heterokaryon incompatibility domain-containing protein</fullName>
    </recommendedName>
</protein>
<feature type="region of interest" description="Disordered" evidence="2">
    <location>
        <begin position="590"/>
        <end position="609"/>
    </location>
</feature>